<dbReference type="SUPFAM" id="SSF142921">
    <property type="entry name" value="WGR domain-like"/>
    <property type="match status" value="1"/>
</dbReference>
<evidence type="ECO:0000256" key="1">
    <source>
        <dbReference type="SAM" id="MobiDB-lite"/>
    </source>
</evidence>
<feature type="compositionally biased region" description="Basic and acidic residues" evidence="1">
    <location>
        <begin position="142"/>
        <end position="153"/>
    </location>
</feature>
<dbReference type="EMBL" id="JAIRBM010000023">
    <property type="protein sequence ID" value="MBZ6078858.1"/>
    <property type="molecule type" value="Genomic_DNA"/>
</dbReference>
<gene>
    <name evidence="3" type="ORF">K9B37_21595</name>
</gene>
<dbReference type="InterPro" id="IPR049809">
    <property type="entry name" value="YehF/YfeS-like_WGR"/>
</dbReference>
<sequence>MHQIKIQYLVLARCDHTANIARFYVLAIEESLFGNAALVREWGRIGTSGQRKVELHENEEVAIVALETWLRRKQRRGYHIREARFRPLESTSSNCDGQSSTCGEALRRDPAPCPPRRGSCGTLDREGVHEQATTVTNTGEGQGRREGLARHLT</sequence>
<evidence type="ECO:0000313" key="4">
    <source>
        <dbReference type="Proteomes" id="UP000704176"/>
    </source>
</evidence>
<comment type="caution">
    <text evidence="3">The sequence shown here is derived from an EMBL/GenBank/DDBJ whole genome shotgun (WGS) entry which is preliminary data.</text>
</comment>
<reference evidence="3 4" key="1">
    <citation type="submission" date="2021-09" db="EMBL/GenBank/DDBJ databases">
        <title>The complete genome sequence of a new microorganism.</title>
        <authorList>
            <person name="Zi Z."/>
        </authorList>
    </citation>
    <scope>NUCLEOTIDE SEQUENCE [LARGE SCALE GENOMIC DNA]</scope>
    <source>
        <strain evidence="3 4">WGZ8</strain>
    </source>
</reference>
<proteinExistence type="predicted"/>
<organism evidence="3 4">
    <name type="scientific">Microvirga puerhi</name>
    <dbReference type="NCBI Taxonomy" id="2876078"/>
    <lineage>
        <taxon>Bacteria</taxon>
        <taxon>Pseudomonadati</taxon>
        <taxon>Pseudomonadota</taxon>
        <taxon>Alphaproteobacteria</taxon>
        <taxon>Hyphomicrobiales</taxon>
        <taxon>Methylobacteriaceae</taxon>
        <taxon>Microvirga</taxon>
    </lineage>
</organism>
<dbReference type="InterPro" id="IPR036930">
    <property type="entry name" value="WGR_dom_sf"/>
</dbReference>
<accession>A0ABS7VTG2</accession>
<evidence type="ECO:0000259" key="2">
    <source>
        <dbReference type="PROSITE" id="PS51977"/>
    </source>
</evidence>
<dbReference type="Proteomes" id="UP000704176">
    <property type="component" value="Unassembled WGS sequence"/>
</dbReference>
<keyword evidence="4" id="KW-1185">Reference proteome</keyword>
<dbReference type="PROSITE" id="PS51977">
    <property type="entry name" value="WGR"/>
    <property type="match status" value="1"/>
</dbReference>
<dbReference type="InterPro" id="IPR008893">
    <property type="entry name" value="WGR_domain"/>
</dbReference>
<feature type="compositionally biased region" description="Polar residues" evidence="1">
    <location>
        <begin position="89"/>
        <end position="102"/>
    </location>
</feature>
<name>A0ABS7VTG2_9HYPH</name>
<feature type="domain" description="WGR" evidence="2">
    <location>
        <begin position="1"/>
        <end position="92"/>
    </location>
</feature>
<dbReference type="Pfam" id="PF05406">
    <property type="entry name" value="WGR"/>
    <property type="match status" value="1"/>
</dbReference>
<evidence type="ECO:0000313" key="3">
    <source>
        <dbReference type="EMBL" id="MBZ6078858.1"/>
    </source>
</evidence>
<dbReference type="Gene3D" id="2.20.140.10">
    <property type="entry name" value="WGR domain"/>
    <property type="match status" value="1"/>
</dbReference>
<dbReference type="SMART" id="SM00773">
    <property type="entry name" value="WGR"/>
    <property type="match status" value="1"/>
</dbReference>
<dbReference type="CDD" id="cd07996">
    <property type="entry name" value="WGR_MMR_like"/>
    <property type="match status" value="1"/>
</dbReference>
<protein>
    <submittedName>
        <fullName evidence="3">WGR domain-containing protein</fullName>
    </submittedName>
</protein>
<feature type="region of interest" description="Disordered" evidence="1">
    <location>
        <begin position="89"/>
        <end position="153"/>
    </location>
</feature>
<dbReference type="RefSeq" id="WP_224315610.1">
    <property type="nucleotide sequence ID" value="NZ_JAIRBM010000023.1"/>
</dbReference>